<keyword evidence="1" id="KW-0812">Transmembrane</keyword>
<keyword evidence="1" id="KW-1133">Transmembrane helix</keyword>
<feature type="transmembrane region" description="Helical" evidence="1">
    <location>
        <begin position="12"/>
        <end position="34"/>
    </location>
</feature>
<organism evidence="2">
    <name type="scientific">viral metagenome</name>
    <dbReference type="NCBI Taxonomy" id="1070528"/>
    <lineage>
        <taxon>unclassified sequences</taxon>
        <taxon>metagenomes</taxon>
        <taxon>organismal metagenomes</taxon>
    </lineage>
</organism>
<feature type="transmembrane region" description="Helical" evidence="1">
    <location>
        <begin position="80"/>
        <end position="101"/>
    </location>
</feature>
<keyword evidence="1" id="KW-0472">Membrane</keyword>
<protein>
    <submittedName>
        <fullName evidence="2">Uncharacterized protein</fullName>
    </submittedName>
</protein>
<name>A0A6C0JTR0_9ZZZZ</name>
<sequence>MTTMDKIRKLCTPAYVYLVISVISVVIMMIQNAGNQTKYCVGDYECQVYSTGSIFVGHGIYIVLWTIILNSLCKSGYKQLSWFLVLLPFILLFIFIGLFMISSI</sequence>
<dbReference type="EMBL" id="MN740705">
    <property type="protein sequence ID" value="QHU09145.1"/>
    <property type="molecule type" value="Genomic_DNA"/>
</dbReference>
<accession>A0A6C0JTR0</accession>
<feature type="transmembrane region" description="Helical" evidence="1">
    <location>
        <begin position="54"/>
        <end position="73"/>
    </location>
</feature>
<dbReference type="AlphaFoldDB" id="A0A6C0JTR0"/>
<evidence type="ECO:0000313" key="2">
    <source>
        <dbReference type="EMBL" id="QHU09145.1"/>
    </source>
</evidence>
<evidence type="ECO:0000256" key="1">
    <source>
        <dbReference type="SAM" id="Phobius"/>
    </source>
</evidence>
<proteinExistence type="predicted"/>
<reference evidence="2" key="1">
    <citation type="journal article" date="2020" name="Nature">
        <title>Giant virus diversity and host interactions through global metagenomics.</title>
        <authorList>
            <person name="Schulz F."/>
            <person name="Roux S."/>
            <person name="Paez-Espino D."/>
            <person name="Jungbluth S."/>
            <person name="Walsh D.A."/>
            <person name="Denef V.J."/>
            <person name="McMahon K.D."/>
            <person name="Konstantinidis K.T."/>
            <person name="Eloe-Fadrosh E.A."/>
            <person name="Kyrpides N.C."/>
            <person name="Woyke T."/>
        </authorList>
    </citation>
    <scope>NUCLEOTIDE SEQUENCE</scope>
    <source>
        <strain evidence="2">GVMAG-S-1074260-58</strain>
    </source>
</reference>